<dbReference type="PANTHER" id="PTHR14948">
    <property type="entry name" value="NG5"/>
    <property type="match status" value="1"/>
</dbReference>
<evidence type="ECO:0000256" key="4">
    <source>
        <dbReference type="ARBA" id="ARBA00022989"/>
    </source>
</evidence>
<keyword evidence="4 7" id="KW-1133">Transmembrane helix</keyword>
<dbReference type="EMBL" id="NHOQ01000034">
    <property type="protein sequence ID" value="PWA33573.1"/>
    <property type="molecule type" value="Genomic_DNA"/>
</dbReference>
<comment type="similarity">
    <text evidence="2">Belongs to the CD225/Dispanin family.</text>
</comment>
<proteinExistence type="inferred from homology"/>
<keyword evidence="3 7" id="KW-0812">Transmembrane</keyword>
<evidence type="ECO:0000256" key="7">
    <source>
        <dbReference type="SAM" id="Phobius"/>
    </source>
</evidence>
<keyword evidence="5 7" id="KW-0472">Membrane</keyword>
<feature type="compositionally biased region" description="Low complexity" evidence="6">
    <location>
        <begin position="31"/>
        <end position="53"/>
    </location>
</feature>
<dbReference type="Pfam" id="PF04505">
    <property type="entry name" value="CD225"/>
    <property type="match status" value="1"/>
</dbReference>
<dbReference type="AlphaFoldDB" id="A0A315WGB9"/>
<evidence type="ECO:0000256" key="6">
    <source>
        <dbReference type="SAM" id="MobiDB-lite"/>
    </source>
</evidence>
<dbReference type="GO" id="GO:0016020">
    <property type="term" value="C:membrane"/>
    <property type="evidence" value="ECO:0007669"/>
    <property type="project" value="UniProtKB-SubCell"/>
</dbReference>
<evidence type="ECO:0000313" key="9">
    <source>
        <dbReference type="Proteomes" id="UP000250572"/>
    </source>
</evidence>
<dbReference type="PANTHER" id="PTHR14948:SF46">
    <property type="entry name" value="DISPANIN SUBFAMILY A MEMBER 2B-LIKE-RELATED"/>
    <property type="match status" value="1"/>
</dbReference>
<evidence type="ECO:0000256" key="1">
    <source>
        <dbReference type="ARBA" id="ARBA00004370"/>
    </source>
</evidence>
<name>A0A315WGB9_GAMAF</name>
<dbReference type="InterPro" id="IPR007593">
    <property type="entry name" value="CD225/Dispanin_fam"/>
</dbReference>
<evidence type="ECO:0000256" key="3">
    <source>
        <dbReference type="ARBA" id="ARBA00022692"/>
    </source>
</evidence>
<dbReference type="Proteomes" id="UP000250572">
    <property type="component" value="Unassembled WGS sequence"/>
</dbReference>
<protein>
    <submittedName>
        <fullName evidence="8">Uncharacterized protein</fullName>
    </submittedName>
</protein>
<feature type="transmembrane region" description="Helical" evidence="7">
    <location>
        <begin position="93"/>
        <end position="115"/>
    </location>
</feature>
<evidence type="ECO:0000256" key="5">
    <source>
        <dbReference type="ARBA" id="ARBA00023136"/>
    </source>
</evidence>
<comment type="caution">
    <text evidence="8">The sequence shown here is derived from an EMBL/GenBank/DDBJ whole genome shotgun (WGS) entry which is preliminary data.</text>
</comment>
<sequence length="147" mass="16239">MDSEKSATAPGWDNEKSSMIQNPPPPYHDNPGVAPPGQAYPQQGYGYPPQQGAMYNQQAYPQGHQYLGQPGPVVMQPTVYVTQGPLTNPVNDYMGYSIFTMICCCLPLGIAALIYSISFNMRQAISLAFTSYSYCHLQECIDLLFED</sequence>
<evidence type="ECO:0000256" key="2">
    <source>
        <dbReference type="ARBA" id="ARBA00006843"/>
    </source>
</evidence>
<gene>
    <name evidence="8" type="ORF">CCH79_00007423</name>
</gene>
<reference evidence="8 9" key="1">
    <citation type="journal article" date="2018" name="G3 (Bethesda)">
        <title>A High-Quality Reference Genome for the Invasive Mosquitofish Gambusia affinis Using a Chicago Library.</title>
        <authorList>
            <person name="Hoffberg S.L."/>
            <person name="Troendle N.J."/>
            <person name="Glenn T.C."/>
            <person name="Mahmud O."/>
            <person name="Louha S."/>
            <person name="Chalopin D."/>
            <person name="Bennetzen J.L."/>
            <person name="Mauricio R."/>
        </authorList>
    </citation>
    <scope>NUCLEOTIDE SEQUENCE [LARGE SCALE GENOMIC DNA]</scope>
    <source>
        <strain evidence="8">NE01/NJP1002.9</strain>
        <tissue evidence="8">Muscle</tissue>
    </source>
</reference>
<comment type="subcellular location">
    <subcellularLocation>
        <location evidence="1">Membrane</location>
    </subcellularLocation>
</comment>
<organism evidence="8 9">
    <name type="scientific">Gambusia affinis</name>
    <name type="common">Western mosquitofish</name>
    <name type="synonym">Heterandria affinis</name>
    <dbReference type="NCBI Taxonomy" id="33528"/>
    <lineage>
        <taxon>Eukaryota</taxon>
        <taxon>Metazoa</taxon>
        <taxon>Chordata</taxon>
        <taxon>Craniata</taxon>
        <taxon>Vertebrata</taxon>
        <taxon>Euteleostomi</taxon>
        <taxon>Actinopterygii</taxon>
        <taxon>Neopterygii</taxon>
        <taxon>Teleostei</taxon>
        <taxon>Neoteleostei</taxon>
        <taxon>Acanthomorphata</taxon>
        <taxon>Ovalentaria</taxon>
        <taxon>Atherinomorphae</taxon>
        <taxon>Cyprinodontiformes</taxon>
        <taxon>Poeciliidae</taxon>
        <taxon>Poeciliinae</taxon>
        <taxon>Gambusia</taxon>
    </lineage>
</organism>
<dbReference type="InterPro" id="IPR051423">
    <property type="entry name" value="CD225/Dispanin"/>
</dbReference>
<evidence type="ECO:0000313" key="8">
    <source>
        <dbReference type="EMBL" id="PWA33573.1"/>
    </source>
</evidence>
<feature type="region of interest" description="Disordered" evidence="6">
    <location>
        <begin position="1"/>
        <end position="54"/>
    </location>
</feature>
<keyword evidence="9" id="KW-1185">Reference proteome</keyword>
<accession>A0A315WGB9</accession>